<evidence type="ECO:0000256" key="2">
    <source>
        <dbReference type="ARBA" id="ARBA00023315"/>
    </source>
</evidence>
<name>A0A929QUI4_ABIDE</name>
<dbReference type="AlphaFoldDB" id="A0A929QUI4"/>
<evidence type="ECO:0000313" key="5">
    <source>
        <dbReference type="Proteomes" id="UP000757900"/>
    </source>
</evidence>
<dbReference type="InterPro" id="IPR016181">
    <property type="entry name" value="Acyl_CoA_acyltransferase"/>
</dbReference>
<dbReference type="Gene3D" id="3.40.630.30">
    <property type="match status" value="1"/>
</dbReference>
<evidence type="ECO:0000259" key="3">
    <source>
        <dbReference type="PROSITE" id="PS51186"/>
    </source>
</evidence>
<dbReference type="GO" id="GO:0016747">
    <property type="term" value="F:acyltransferase activity, transferring groups other than amino-acyl groups"/>
    <property type="evidence" value="ECO:0007669"/>
    <property type="project" value="InterPro"/>
</dbReference>
<keyword evidence="1" id="KW-0808">Transferase</keyword>
<proteinExistence type="predicted"/>
<protein>
    <submittedName>
        <fullName evidence="4">GNAT family N-acetyltransferase</fullName>
    </submittedName>
</protein>
<dbReference type="SUPFAM" id="SSF55729">
    <property type="entry name" value="Acyl-CoA N-acyltransferases (Nat)"/>
    <property type="match status" value="1"/>
</dbReference>
<sequence>MLETKRVSVIQLVQAGQDRSQLVAKVLADLPEWFGLPDSSQEYIDQASDRVCFQAGEGWGFITLQETSPVCLEIHCMGVLKAHQGQGLGRQLMAAAEDYAISRGYHYLQVKTVAPGHYEAYDATNAFYQACGYEAIEIFPDLWDEWNPCLLRLKYLKTNQ</sequence>
<accession>A0A929QUI4</accession>
<dbReference type="PROSITE" id="PS51186">
    <property type="entry name" value="GNAT"/>
    <property type="match status" value="1"/>
</dbReference>
<reference evidence="4" key="1">
    <citation type="submission" date="2020-04" db="EMBL/GenBank/DDBJ databases">
        <title>Deep metagenomics examines the oral microbiome during advanced dental caries in children, revealing novel taxa and co-occurrences with host molecules.</title>
        <authorList>
            <person name="Baker J.L."/>
            <person name="Morton J.T."/>
            <person name="Dinis M."/>
            <person name="Alvarez R."/>
            <person name="Tran N.C."/>
            <person name="Knight R."/>
            <person name="Edlund A."/>
        </authorList>
    </citation>
    <scope>NUCLEOTIDE SEQUENCE</scope>
    <source>
        <strain evidence="4">JCVI_23_bin.16</strain>
    </source>
</reference>
<dbReference type="EMBL" id="JABZFV010000464">
    <property type="protein sequence ID" value="MBF0935885.1"/>
    <property type="molecule type" value="Genomic_DNA"/>
</dbReference>
<organism evidence="4 5">
    <name type="scientific">Abiotrophia defectiva</name>
    <name type="common">Streptococcus defectivus</name>
    <dbReference type="NCBI Taxonomy" id="46125"/>
    <lineage>
        <taxon>Bacteria</taxon>
        <taxon>Bacillati</taxon>
        <taxon>Bacillota</taxon>
        <taxon>Bacilli</taxon>
        <taxon>Lactobacillales</taxon>
        <taxon>Aerococcaceae</taxon>
        <taxon>Abiotrophia</taxon>
    </lineage>
</organism>
<dbReference type="CDD" id="cd04301">
    <property type="entry name" value="NAT_SF"/>
    <property type="match status" value="1"/>
</dbReference>
<gene>
    <name evidence="4" type="ORF">HXK00_09665</name>
</gene>
<dbReference type="PANTHER" id="PTHR43877:SF2">
    <property type="entry name" value="AMINOALKYLPHOSPHONATE N-ACETYLTRANSFERASE-RELATED"/>
    <property type="match status" value="1"/>
</dbReference>
<dbReference type="InterPro" id="IPR000182">
    <property type="entry name" value="GNAT_dom"/>
</dbReference>
<comment type="caution">
    <text evidence="4">The sequence shown here is derived from an EMBL/GenBank/DDBJ whole genome shotgun (WGS) entry which is preliminary data.</text>
</comment>
<feature type="domain" description="N-acetyltransferase" evidence="3">
    <location>
        <begin position="8"/>
        <end position="156"/>
    </location>
</feature>
<dbReference type="Proteomes" id="UP000757900">
    <property type="component" value="Unassembled WGS sequence"/>
</dbReference>
<dbReference type="PANTHER" id="PTHR43877">
    <property type="entry name" value="AMINOALKYLPHOSPHONATE N-ACETYLTRANSFERASE-RELATED-RELATED"/>
    <property type="match status" value="1"/>
</dbReference>
<dbReference type="InterPro" id="IPR050832">
    <property type="entry name" value="Bact_Acetyltransf"/>
</dbReference>
<evidence type="ECO:0000313" key="4">
    <source>
        <dbReference type="EMBL" id="MBF0935885.1"/>
    </source>
</evidence>
<evidence type="ECO:0000256" key="1">
    <source>
        <dbReference type="ARBA" id="ARBA00022679"/>
    </source>
</evidence>
<keyword evidence="2" id="KW-0012">Acyltransferase</keyword>
<dbReference type="Pfam" id="PF00583">
    <property type="entry name" value="Acetyltransf_1"/>
    <property type="match status" value="1"/>
</dbReference>